<evidence type="ECO:0000256" key="1">
    <source>
        <dbReference type="ARBA" id="ARBA00000085"/>
    </source>
</evidence>
<dbReference type="Proteomes" id="UP001501496">
    <property type="component" value="Unassembled WGS sequence"/>
</dbReference>
<evidence type="ECO:0000256" key="4">
    <source>
        <dbReference type="ARBA" id="ARBA00023015"/>
    </source>
</evidence>
<comment type="caution">
    <text evidence="12">The sequence shown here is derived from an EMBL/GenBank/DDBJ whole genome shotgun (WGS) entry which is preliminary data.</text>
</comment>
<evidence type="ECO:0000259" key="11">
    <source>
        <dbReference type="PROSITE" id="PS50110"/>
    </source>
</evidence>
<dbReference type="RefSeq" id="WP_344788248.1">
    <property type="nucleotide sequence ID" value="NZ_BAABCA010000004.1"/>
</dbReference>
<sequence length="1412" mass="161448">MIKTFTHFLHKLCLLISLILIPNTLYSQKQNLIFDHYIDEKGFTQNSVMKVIQDKDGFIWVGTPNGLYKYDGLNFTVFRHEANTPNSLVSNSVFELELDINGNILIGTSQGLSRYNIETETFETYPKILKNKRISAIYPDTNGDLWVGTLYSGLYFFKKSDLLGENPIHYEHKPNKKSSIDSDKIHSIVKDRGGNLWVGTVRGLNKMSAQTNQDSFIHFDTINESIKLVFLDKKGTLWASLVGLSLIEINSPENFNKETQNNFKKYSFNIKKPDRDEYGGIITMFEGSNDYLWLGIHGYGLYLFNTKNGEYTSYVPDIENSASISSTNVESILIDNTNVLWVGTEEGGLNKCDLEHKDILYLNQSQFTKQSLSNPSINAITKASSNSYWIGTQNGLNRLTFKNNQYNKNDISYEHFFTDEGLTHSTPLIKQPVWSILKDNDNEFWLGTSDGIAFMKTDSSTQKVTINKTDLNILEVSASLKDRNGNLWFGSFLKGLVKWKKKKKNGKFDFSNAKYYLPKNNTKYSISGKEISCIFEDSKGNIWIGTLRGGLNLFIPAKKGRKDQFISYQHEENNPNSISNNSIFSIHEDKEGNLWIGTFGGGLNKMIFSETDNSDPIFKNYTEKDGLANNAIYGILSDKKNNLWISTDNGISQFNPKTENFQNLNRGDGLQSNNFRINAHFKNDDGYLFFGGLRGLNIFNPDNLKENTTPPKVKLTGLKIKNERINAGEKYNGRTILEKSISNLKKTLSLNHNENTLTFEFAALHFAAPEKNKFKYKLVGFDKNWQNSKKLPFAYYTNLSPGDYKFLVKAANNDGIWNETPAEVKFKIRPPFWLTWWAFTFYGICLLGLNYAITLYFRLKEKERLALKVQKEIAEVNKLKLQFFTNISHEFKTPITLILTPIEEALNALKNNPKATTQLNTIKRNANYLLRLVNQLMEFRKIEVGETKLAASKSNIINFVREITFSFSALAKSKNIELTFESQLYNFDVWFDWDKLEKILNNLIFNAIKFSDSQGRVVVKINKSFENSFITTENGTKKHKYIKIEIEDNGPGISPEQLPYVFQRFYQVNQQNKTASSGSGIGLAITKDLVDLHYGTIEVTSTKGKGSIFVIKLPVGKSHLLPEEINENKTPIIISEDQLEKEDSILNEDHNINTPTNNKKTVLIVDDNKDIRELVKSNIEKKYNVLEAENGKAALNLALKNIPELIISDVLMPEMDGIEFCQQIKNNIRTSHIPIILLTALNAVEHRIKGLESGAEAYIPKPFNMQLLSVRVDKLIESRENIIKQLKTEEKLTPSKVAFNSIDREFLEKIMEFMEANMGNESYWLDELANDMNTSRSTFFRKLKKLTGQPPNDFMRMIRLKRATQLLDQNQYTIAEISYKVGFNDPGYFSKCFRKAFGQPPSQYKNNKHKSN</sequence>
<dbReference type="SUPFAM" id="SSF63829">
    <property type="entry name" value="Calcium-dependent phosphotriesterase"/>
    <property type="match status" value="3"/>
</dbReference>
<protein>
    <recommendedName>
        <fullName evidence="2">histidine kinase</fullName>
        <ecNumber evidence="2">2.7.13.3</ecNumber>
    </recommendedName>
</protein>
<dbReference type="PRINTS" id="PR00344">
    <property type="entry name" value="BCTRLSENSOR"/>
</dbReference>
<dbReference type="Gene3D" id="2.130.10.10">
    <property type="entry name" value="YVTN repeat-like/Quinoprotein amine dehydrogenase"/>
    <property type="match status" value="5"/>
</dbReference>
<dbReference type="Pfam" id="PF00512">
    <property type="entry name" value="HisKA"/>
    <property type="match status" value="1"/>
</dbReference>
<dbReference type="SUPFAM" id="SSF46689">
    <property type="entry name" value="Homeodomain-like"/>
    <property type="match status" value="1"/>
</dbReference>
<keyword evidence="6" id="KW-0804">Transcription</keyword>
<dbReference type="InterPro" id="IPR015943">
    <property type="entry name" value="WD40/YVTN_repeat-like_dom_sf"/>
</dbReference>
<dbReference type="CDD" id="cd00082">
    <property type="entry name" value="HisKA"/>
    <property type="match status" value="1"/>
</dbReference>
<proteinExistence type="predicted"/>
<evidence type="ECO:0000313" key="12">
    <source>
        <dbReference type="EMBL" id="GAA4236696.1"/>
    </source>
</evidence>
<dbReference type="SUPFAM" id="SSF55874">
    <property type="entry name" value="ATPase domain of HSP90 chaperone/DNA topoisomerase II/histidine kinase"/>
    <property type="match status" value="1"/>
</dbReference>
<dbReference type="Pfam" id="PF07495">
    <property type="entry name" value="Y_Y_Y"/>
    <property type="match status" value="1"/>
</dbReference>
<dbReference type="CDD" id="cd00075">
    <property type="entry name" value="HATPase"/>
    <property type="match status" value="1"/>
</dbReference>
<dbReference type="PROSITE" id="PS00041">
    <property type="entry name" value="HTH_ARAC_FAMILY_1"/>
    <property type="match status" value="1"/>
</dbReference>
<dbReference type="Pfam" id="PF07494">
    <property type="entry name" value="Reg_prop"/>
    <property type="match status" value="7"/>
</dbReference>
<evidence type="ECO:0000256" key="7">
    <source>
        <dbReference type="PROSITE-ProRule" id="PRU00169"/>
    </source>
</evidence>
<evidence type="ECO:0000256" key="2">
    <source>
        <dbReference type="ARBA" id="ARBA00012438"/>
    </source>
</evidence>
<dbReference type="SMART" id="SM00387">
    <property type="entry name" value="HATPase_c"/>
    <property type="match status" value="1"/>
</dbReference>
<keyword evidence="8" id="KW-0472">Membrane</keyword>
<dbReference type="PROSITE" id="PS50110">
    <property type="entry name" value="RESPONSE_REGULATORY"/>
    <property type="match status" value="1"/>
</dbReference>
<feature type="domain" description="Response regulatory" evidence="11">
    <location>
        <begin position="1161"/>
        <end position="1276"/>
    </location>
</feature>
<dbReference type="InterPro" id="IPR003594">
    <property type="entry name" value="HATPase_dom"/>
</dbReference>
<evidence type="ECO:0000256" key="6">
    <source>
        <dbReference type="ARBA" id="ARBA00023163"/>
    </source>
</evidence>
<keyword evidence="8" id="KW-1133">Transmembrane helix</keyword>
<dbReference type="PROSITE" id="PS50109">
    <property type="entry name" value="HIS_KIN"/>
    <property type="match status" value="1"/>
</dbReference>
<dbReference type="SMART" id="SM00448">
    <property type="entry name" value="REC"/>
    <property type="match status" value="1"/>
</dbReference>
<dbReference type="InterPro" id="IPR009057">
    <property type="entry name" value="Homeodomain-like_sf"/>
</dbReference>
<dbReference type="InterPro" id="IPR004358">
    <property type="entry name" value="Sig_transdc_His_kin-like_C"/>
</dbReference>
<dbReference type="Gene3D" id="1.10.287.130">
    <property type="match status" value="1"/>
</dbReference>
<dbReference type="InterPro" id="IPR036097">
    <property type="entry name" value="HisK_dim/P_sf"/>
</dbReference>
<dbReference type="Pfam" id="PF12833">
    <property type="entry name" value="HTH_18"/>
    <property type="match status" value="1"/>
</dbReference>
<evidence type="ECO:0000313" key="13">
    <source>
        <dbReference type="Proteomes" id="UP001501496"/>
    </source>
</evidence>
<dbReference type="PANTHER" id="PTHR43547">
    <property type="entry name" value="TWO-COMPONENT HISTIDINE KINASE"/>
    <property type="match status" value="1"/>
</dbReference>
<name>A0ABP8CAW7_9FLAO</name>
<dbReference type="PANTHER" id="PTHR43547:SF2">
    <property type="entry name" value="HYBRID SIGNAL TRANSDUCTION HISTIDINE KINASE C"/>
    <property type="match status" value="1"/>
</dbReference>
<dbReference type="Gene3D" id="3.40.50.2300">
    <property type="match status" value="1"/>
</dbReference>
<keyword evidence="8" id="KW-0812">Transmembrane</keyword>
<evidence type="ECO:0000259" key="9">
    <source>
        <dbReference type="PROSITE" id="PS01124"/>
    </source>
</evidence>
<dbReference type="InterPro" id="IPR003661">
    <property type="entry name" value="HisK_dim/P_dom"/>
</dbReference>
<dbReference type="InterPro" id="IPR018060">
    <property type="entry name" value="HTH_AraC"/>
</dbReference>
<gene>
    <name evidence="12" type="ORF">GCM10022291_21640</name>
</gene>
<feature type="domain" description="Histidine kinase" evidence="10">
    <location>
        <begin position="886"/>
        <end position="1117"/>
    </location>
</feature>
<dbReference type="SMART" id="SM00342">
    <property type="entry name" value="HTH_ARAC"/>
    <property type="match status" value="1"/>
</dbReference>
<reference evidence="13" key="1">
    <citation type="journal article" date="2019" name="Int. J. Syst. Evol. Microbiol.">
        <title>The Global Catalogue of Microorganisms (GCM) 10K type strain sequencing project: providing services to taxonomists for standard genome sequencing and annotation.</title>
        <authorList>
            <consortium name="The Broad Institute Genomics Platform"/>
            <consortium name="The Broad Institute Genome Sequencing Center for Infectious Disease"/>
            <person name="Wu L."/>
            <person name="Ma J."/>
        </authorList>
    </citation>
    <scope>NUCLEOTIDE SEQUENCE [LARGE SCALE GENOMIC DNA]</scope>
    <source>
        <strain evidence="13">JCM 17630</strain>
    </source>
</reference>
<dbReference type="EMBL" id="BAABCA010000004">
    <property type="protein sequence ID" value="GAA4236696.1"/>
    <property type="molecule type" value="Genomic_DNA"/>
</dbReference>
<dbReference type="Pfam" id="PF00072">
    <property type="entry name" value="Response_reg"/>
    <property type="match status" value="1"/>
</dbReference>
<accession>A0ABP8CAW7</accession>
<evidence type="ECO:0000259" key="10">
    <source>
        <dbReference type="PROSITE" id="PS50109"/>
    </source>
</evidence>
<dbReference type="SMART" id="SM00388">
    <property type="entry name" value="HisKA"/>
    <property type="match status" value="1"/>
</dbReference>
<dbReference type="InterPro" id="IPR018062">
    <property type="entry name" value="HTH_AraC-typ_CS"/>
</dbReference>
<dbReference type="InterPro" id="IPR013783">
    <property type="entry name" value="Ig-like_fold"/>
</dbReference>
<dbReference type="InterPro" id="IPR005467">
    <property type="entry name" value="His_kinase_dom"/>
</dbReference>
<evidence type="ECO:0000256" key="3">
    <source>
        <dbReference type="ARBA" id="ARBA00022553"/>
    </source>
</evidence>
<keyword evidence="3 7" id="KW-0597">Phosphoprotein</keyword>
<dbReference type="InterPro" id="IPR011006">
    <property type="entry name" value="CheY-like_superfamily"/>
</dbReference>
<keyword evidence="13" id="KW-1185">Reference proteome</keyword>
<organism evidence="12 13">
    <name type="scientific">Postechiella marina</name>
    <dbReference type="NCBI Taxonomy" id="943941"/>
    <lineage>
        <taxon>Bacteria</taxon>
        <taxon>Pseudomonadati</taxon>
        <taxon>Bacteroidota</taxon>
        <taxon>Flavobacteriia</taxon>
        <taxon>Flavobacteriales</taxon>
        <taxon>Flavobacteriaceae</taxon>
        <taxon>Postechiella</taxon>
    </lineage>
</organism>
<evidence type="ECO:0000256" key="8">
    <source>
        <dbReference type="SAM" id="Phobius"/>
    </source>
</evidence>
<dbReference type="InterPro" id="IPR011123">
    <property type="entry name" value="Y_Y_Y"/>
</dbReference>
<dbReference type="InterPro" id="IPR001789">
    <property type="entry name" value="Sig_transdc_resp-reg_receiver"/>
</dbReference>
<comment type="catalytic activity">
    <reaction evidence="1">
        <text>ATP + protein L-histidine = ADP + protein N-phospho-L-histidine.</text>
        <dbReference type="EC" id="2.7.13.3"/>
    </reaction>
</comment>
<dbReference type="Pfam" id="PF02518">
    <property type="entry name" value="HATPase_c"/>
    <property type="match status" value="1"/>
</dbReference>
<feature type="modified residue" description="4-aspartylphosphate" evidence="7">
    <location>
        <position position="1209"/>
    </location>
</feature>
<dbReference type="SUPFAM" id="SSF47384">
    <property type="entry name" value="Homodimeric domain of signal transducing histidine kinase"/>
    <property type="match status" value="1"/>
</dbReference>
<feature type="transmembrane region" description="Helical" evidence="8">
    <location>
        <begin position="833"/>
        <end position="857"/>
    </location>
</feature>
<feature type="domain" description="HTH araC/xylS-type" evidence="9">
    <location>
        <begin position="1308"/>
        <end position="1407"/>
    </location>
</feature>
<dbReference type="EC" id="2.7.13.3" evidence="2"/>
<dbReference type="SUPFAM" id="SSF52172">
    <property type="entry name" value="CheY-like"/>
    <property type="match status" value="1"/>
</dbReference>
<dbReference type="InterPro" id="IPR011110">
    <property type="entry name" value="Reg_prop"/>
</dbReference>
<dbReference type="InterPro" id="IPR036890">
    <property type="entry name" value="HATPase_C_sf"/>
</dbReference>
<dbReference type="Gene3D" id="1.10.10.60">
    <property type="entry name" value="Homeodomain-like"/>
    <property type="match status" value="1"/>
</dbReference>
<dbReference type="PROSITE" id="PS01124">
    <property type="entry name" value="HTH_ARAC_FAMILY_2"/>
    <property type="match status" value="1"/>
</dbReference>
<keyword evidence="5" id="KW-0238">DNA-binding</keyword>
<evidence type="ECO:0000256" key="5">
    <source>
        <dbReference type="ARBA" id="ARBA00023125"/>
    </source>
</evidence>
<dbReference type="Gene3D" id="3.30.565.10">
    <property type="entry name" value="Histidine kinase-like ATPase, C-terminal domain"/>
    <property type="match status" value="1"/>
</dbReference>
<keyword evidence="4" id="KW-0805">Transcription regulation</keyword>
<dbReference type="Gene3D" id="2.60.40.10">
    <property type="entry name" value="Immunoglobulins"/>
    <property type="match status" value="1"/>
</dbReference>